<organism evidence="4 5">
    <name type="scientific">Mariniblastus fucicola</name>
    <dbReference type="NCBI Taxonomy" id="980251"/>
    <lineage>
        <taxon>Bacteria</taxon>
        <taxon>Pseudomonadati</taxon>
        <taxon>Planctomycetota</taxon>
        <taxon>Planctomycetia</taxon>
        <taxon>Pirellulales</taxon>
        <taxon>Pirellulaceae</taxon>
        <taxon>Mariniblastus</taxon>
    </lineage>
</organism>
<dbReference type="SUPFAM" id="SSF56281">
    <property type="entry name" value="Metallo-hydrolase/oxidoreductase"/>
    <property type="match status" value="1"/>
</dbReference>
<proteinExistence type="inferred from homology"/>
<dbReference type="Pfam" id="PF12706">
    <property type="entry name" value="Lactamase_B_2"/>
    <property type="match status" value="1"/>
</dbReference>
<dbReference type="PANTHER" id="PTHR43546:SF3">
    <property type="entry name" value="UPF0173 METAL-DEPENDENT HYDROLASE MJ1163"/>
    <property type="match status" value="1"/>
</dbReference>
<dbReference type="KEGG" id="mff:MFFC18_50040"/>
<dbReference type="EMBL" id="CP042912">
    <property type="protein sequence ID" value="QEG25081.1"/>
    <property type="molecule type" value="Genomic_DNA"/>
</dbReference>
<dbReference type="InterPro" id="IPR036866">
    <property type="entry name" value="RibonucZ/Hydroxyglut_hydro"/>
</dbReference>
<dbReference type="InterPro" id="IPR001279">
    <property type="entry name" value="Metallo-B-lactamas"/>
</dbReference>
<keyword evidence="1 2" id="KW-0378">Hydrolase</keyword>
<keyword evidence="5" id="KW-1185">Reference proteome</keyword>
<dbReference type="Proteomes" id="UP000322214">
    <property type="component" value="Chromosome"/>
</dbReference>
<dbReference type="HAMAP" id="MF_00457">
    <property type="entry name" value="UPF0173"/>
    <property type="match status" value="1"/>
</dbReference>
<evidence type="ECO:0000259" key="3">
    <source>
        <dbReference type="SMART" id="SM00849"/>
    </source>
</evidence>
<dbReference type="STRING" id="980251.GCA_001642875_01382"/>
<dbReference type="Gene3D" id="3.60.15.10">
    <property type="entry name" value="Ribonuclease Z/Hydroxyacylglutathione hydrolase-like"/>
    <property type="match status" value="1"/>
</dbReference>
<evidence type="ECO:0000256" key="1">
    <source>
        <dbReference type="ARBA" id="ARBA00022801"/>
    </source>
</evidence>
<reference evidence="4 5" key="1">
    <citation type="submission" date="2019-08" db="EMBL/GenBank/DDBJ databases">
        <title>Deep-cultivation of Planctomycetes and their phenomic and genomic characterization uncovers novel biology.</title>
        <authorList>
            <person name="Wiegand S."/>
            <person name="Jogler M."/>
            <person name="Boedeker C."/>
            <person name="Pinto D."/>
            <person name="Vollmers J."/>
            <person name="Rivas-Marin E."/>
            <person name="Kohn T."/>
            <person name="Peeters S.H."/>
            <person name="Heuer A."/>
            <person name="Rast P."/>
            <person name="Oberbeckmann S."/>
            <person name="Bunk B."/>
            <person name="Jeske O."/>
            <person name="Meyerdierks A."/>
            <person name="Storesund J.E."/>
            <person name="Kallscheuer N."/>
            <person name="Luecker S."/>
            <person name="Lage O.M."/>
            <person name="Pohl T."/>
            <person name="Merkel B.J."/>
            <person name="Hornburger P."/>
            <person name="Mueller R.-W."/>
            <person name="Bruemmer F."/>
            <person name="Labrenz M."/>
            <person name="Spormann A.M."/>
            <person name="Op den Camp H."/>
            <person name="Overmann J."/>
            <person name="Amann R."/>
            <person name="Jetten M.S.M."/>
            <person name="Mascher T."/>
            <person name="Medema M.H."/>
            <person name="Devos D.P."/>
            <person name="Kaster A.-K."/>
            <person name="Ovreas L."/>
            <person name="Rohde M."/>
            <person name="Galperin M.Y."/>
            <person name="Jogler C."/>
        </authorList>
    </citation>
    <scope>NUCLEOTIDE SEQUENCE [LARGE SCALE GENOMIC DNA]</scope>
    <source>
        <strain evidence="4 5">FC18</strain>
    </source>
</reference>
<dbReference type="RefSeq" id="WP_075084184.1">
    <property type="nucleotide sequence ID" value="NZ_CP042912.1"/>
</dbReference>
<sequence>MAVELTWYGHATWMISTGEHKILLDPFFDDSPTAPIKAAEAEADFILVSHGHFDHIADAASIANRTGAPVYAVYEIANWLSANHGVENANGMNIGGAVDLPFGKVKMVPAIHSSGLPDGSYGGVAAGFLLKVGDTKLYFACDTALFSDMQLIGAVGLDAAVLPIGDLFTMGPEDSVTAVDLLKPKAVLPSHYNTWPPIEQDAEAWSKLVQSRTKAKPIVLAVGESYSVQ</sequence>
<dbReference type="InterPro" id="IPR050114">
    <property type="entry name" value="UPF0173_UPF0282_UlaG_hydrolase"/>
</dbReference>
<dbReference type="OrthoDB" id="9789133at2"/>
<dbReference type="InterPro" id="IPR022877">
    <property type="entry name" value="UPF0173"/>
</dbReference>
<feature type="domain" description="Metallo-beta-lactamase" evidence="3">
    <location>
        <begin position="9"/>
        <end position="191"/>
    </location>
</feature>
<evidence type="ECO:0000313" key="4">
    <source>
        <dbReference type="EMBL" id="QEG25081.1"/>
    </source>
</evidence>
<dbReference type="NCBIfam" id="NF001911">
    <property type="entry name" value="PRK00685.1"/>
    <property type="match status" value="1"/>
</dbReference>
<dbReference type="PANTHER" id="PTHR43546">
    <property type="entry name" value="UPF0173 METAL-DEPENDENT HYDROLASE MJ1163-RELATED"/>
    <property type="match status" value="1"/>
</dbReference>
<name>A0A5B9PRE3_9BACT</name>
<dbReference type="GO" id="GO:0016787">
    <property type="term" value="F:hydrolase activity"/>
    <property type="evidence" value="ECO:0007669"/>
    <property type="project" value="UniProtKB-UniRule"/>
</dbReference>
<gene>
    <name evidence="4" type="ORF">MFFC18_50040</name>
</gene>
<evidence type="ECO:0000256" key="2">
    <source>
        <dbReference type="HAMAP-Rule" id="MF_00457"/>
    </source>
</evidence>
<dbReference type="AlphaFoldDB" id="A0A5B9PRE3"/>
<comment type="similarity">
    <text evidence="2">Belongs to the UPF0173 family.</text>
</comment>
<accession>A0A5B9PRE3</accession>
<dbReference type="SMART" id="SM00849">
    <property type="entry name" value="Lactamase_B"/>
    <property type="match status" value="1"/>
</dbReference>
<protein>
    <recommendedName>
        <fullName evidence="2">UPF0173 metal-dependent hydrolase MFFC18_50040</fullName>
    </recommendedName>
</protein>
<evidence type="ECO:0000313" key="5">
    <source>
        <dbReference type="Proteomes" id="UP000322214"/>
    </source>
</evidence>